<dbReference type="Proteomes" id="UP000190744">
    <property type="component" value="Unassembled WGS sequence"/>
</dbReference>
<feature type="region of interest" description="Disordered" evidence="1">
    <location>
        <begin position="1"/>
        <end position="194"/>
    </location>
</feature>
<proteinExistence type="predicted"/>
<name>A0A1S9RIR8_PENBI</name>
<feature type="compositionally biased region" description="Polar residues" evidence="1">
    <location>
        <begin position="1225"/>
        <end position="1261"/>
    </location>
</feature>
<feature type="compositionally biased region" description="Polar residues" evidence="1">
    <location>
        <begin position="1416"/>
        <end position="1433"/>
    </location>
</feature>
<feature type="compositionally biased region" description="Low complexity" evidence="1">
    <location>
        <begin position="1386"/>
        <end position="1399"/>
    </location>
</feature>
<feature type="compositionally biased region" description="Polar residues" evidence="1">
    <location>
        <begin position="956"/>
        <end position="969"/>
    </location>
</feature>
<feature type="compositionally biased region" description="Polar residues" evidence="1">
    <location>
        <begin position="1001"/>
        <end position="1015"/>
    </location>
</feature>
<evidence type="ECO:0000313" key="2">
    <source>
        <dbReference type="EMBL" id="OOQ84958.1"/>
    </source>
</evidence>
<feature type="compositionally biased region" description="Polar residues" evidence="1">
    <location>
        <begin position="1330"/>
        <end position="1340"/>
    </location>
</feature>
<feature type="compositionally biased region" description="Polar residues" evidence="1">
    <location>
        <begin position="266"/>
        <end position="285"/>
    </location>
</feature>
<feature type="region of interest" description="Disordered" evidence="1">
    <location>
        <begin position="785"/>
        <end position="810"/>
    </location>
</feature>
<feature type="compositionally biased region" description="Polar residues" evidence="1">
    <location>
        <begin position="701"/>
        <end position="717"/>
    </location>
</feature>
<feature type="compositionally biased region" description="Basic and acidic residues" evidence="1">
    <location>
        <begin position="433"/>
        <end position="450"/>
    </location>
</feature>
<organism evidence="2 3">
    <name type="scientific">Penicillium brasilianum</name>
    <dbReference type="NCBI Taxonomy" id="104259"/>
    <lineage>
        <taxon>Eukaryota</taxon>
        <taxon>Fungi</taxon>
        <taxon>Dikarya</taxon>
        <taxon>Ascomycota</taxon>
        <taxon>Pezizomycotina</taxon>
        <taxon>Eurotiomycetes</taxon>
        <taxon>Eurotiomycetidae</taxon>
        <taxon>Eurotiales</taxon>
        <taxon>Aspergillaceae</taxon>
        <taxon>Penicillium</taxon>
    </lineage>
</organism>
<feature type="region of interest" description="Disordered" evidence="1">
    <location>
        <begin position="209"/>
        <end position="390"/>
    </location>
</feature>
<feature type="compositionally biased region" description="Polar residues" evidence="1">
    <location>
        <begin position="16"/>
        <end position="48"/>
    </location>
</feature>
<feature type="compositionally biased region" description="Acidic residues" evidence="1">
    <location>
        <begin position="60"/>
        <end position="72"/>
    </location>
</feature>
<feature type="compositionally biased region" description="Basic and acidic residues" evidence="1">
    <location>
        <begin position="134"/>
        <end position="145"/>
    </location>
</feature>
<feature type="compositionally biased region" description="Low complexity" evidence="1">
    <location>
        <begin position="86"/>
        <end position="99"/>
    </location>
</feature>
<feature type="region of interest" description="Disordered" evidence="1">
    <location>
        <begin position="570"/>
        <end position="616"/>
    </location>
</feature>
<feature type="compositionally biased region" description="Basic and acidic residues" evidence="1">
    <location>
        <begin position="1059"/>
        <end position="1077"/>
    </location>
</feature>
<feature type="compositionally biased region" description="Polar residues" evidence="1">
    <location>
        <begin position="1464"/>
        <end position="1483"/>
    </location>
</feature>
<feature type="region of interest" description="Disordered" evidence="1">
    <location>
        <begin position="849"/>
        <end position="1518"/>
    </location>
</feature>
<feature type="compositionally biased region" description="Polar residues" evidence="1">
    <location>
        <begin position="1294"/>
        <end position="1307"/>
    </location>
</feature>
<feature type="compositionally biased region" description="Low complexity" evidence="1">
    <location>
        <begin position="238"/>
        <end position="251"/>
    </location>
</feature>
<feature type="region of interest" description="Disordered" evidence="1">
    <location>
        <begin position="419"/>
        <end position="550"/>
    </location>
</feature>
<feature type="compositionally biased region" description="Polar residues" evidence="1">
    <location>
        <begin position="158"/>
        <end position="167"/>
    </location>
</feature>
<gene>
    <name evidence="2" type="ORF">PEBR_30759</name>
</gene>
<feature type="region of interest" description="Disordered" evidence="1">
    <location>
        <begin position="701"/>
        <end position="752"/>
    </location>
</feature>
<feature type="compositionally biased region" description="Polar residues" evidence="1">
    <location>
        <begin position="1557"/>
        <end position="1572"/>
    </location>
</feature>
<feature type="compositionally biased region" description="Polar residues" evidence="1">
    <location>
        <begin position="457"/>
        <end position="467"/>
    </location>
</feature>
<feature type="compositionally biased region" description="Basic and acidic residues" evidence="1">
    <location>
        <begin position="1116"/>
        <end position="1129"/>
    </location>
</feature>
<feature type="compositionally biased region" description="Basic and acidic residues" evidence="1">
    <location>
        <begin position="1146"/>
        <end position="1165"/>
    </location>
</feature>
<evidence type="ECO:0000256" key="1">
    <source>
        <dbReference type="SAM" id="MobiDB-lite"/>
    </source>
</evidence>
<feature type="compositionally biased region" description="Polar residues" evidence="1">
    <location>
        <begin position="185"/>
        <end position="194"/>
    </location>
</feature>
<protein>
    <submittedName>
        <fullName evidence="2">Uncharacterized protein</fullName>
    </submittedName>
</protein>
<reference evidence="3" key="1">
    <citation type="submission" date="2015-09" db="EMBL/GenBank/DDBJ databases">
        <authorList>
            <person name="Fill T.P."/>
            <person name="Baretta J.F."/>
            <person name="de Almeida L.G."/>
            <person name="Rocha M."/>
            <person name="de Souza D.H."/>
            <person name="Malavazi I."/>
            <person name="Cerdeira L.T."/>
            <person name="Hong H."/>
            <person name="Samborskyy M."/>
            <person name="de Vasconcelos A.T."/>
            <person name="Leadlay P."/>
            <person name="Rodrigues-Filho E."/>
        </authorList>
    </citation>
    <scope>NUCLEOTIDE SEQUENCE [LARGE SCALE GENOMIC DNA]</scope>
    <source>
        <strain evidence="3">LaBioMMi 136</strain>
    </source>
</reference>
<accession>A0A1S9RIR8</accession>
<feature type="region of interest" description="Disordered" evidence="1">
    <location>
        <begin position="1548"/>
        <end position="1572"/>
    </location>
</feature>
<sequence>MADHNPPWHGRGVQNLPANANSPLSPASTGGATPSFERNVNRQKTQRWVQAKQYSYDGGDWGDDDDEEEEDERPAAPAPPYATHKTGSTSELSSGRLSGLGYGTDEVRASPTAETKPLPSAGDQKSLPFVRPADIYKRMREERTPVGEAASLGRSAEPQGSVQSRPTPTHPAVTGGNGTVPVNPGASQETTQKVPSIALPELKRMSGFGAEFLGTTDPSFQQSASSESAEASLHHNPSQASQASQASQDSQGFTSVVHQAFDVPETPNSTDDSVVRSNSDGTSVISPIISHRTTQDDKTPTIPEEPAESSTPTNAPKEGGDQTSFFKPGHRRDMSLPESDNSPSKRPLITDNQVPFAGQAELSSASPGQFGSPDRPADAPGAQSASIPSTTTAETFIAPLKFGSNGTIASEGYRGEIPTIIPASAGDSPQDTDNDRLREEIMRSLSRENSQEPESLPQPNQDGSIPQTYEKYWDNSTGPVPDEVPRALVSETHPDWTSTHPLAAQDPYAATQTPSETVPPADADPKRPRLGRRFSWESASSDEAPATQVPVADAVAPSLDANLDARKAGTIADDFEPMAEDLSRERPVTAGEISDDSQRIEKPRLSIVPPIPQTISPPQQIIAGADGGQVAEREVPLPIVTSKVEEGKLQGFRDILNKTSPAERIRAFDQTRDQFATLDTGIKAWLEFTVHAHPEHADLVHSSQSLSSGFQRTSPTTRKFPKLASLGNLTSKEDGAPAGAGHARRPSGHIGTIVTRQNVEQRGKDLLHTAGTFSGKAGEAAKGLFAKGRSKFRPSGDKVDQSTSSTPRRSLQLQFSSLSASGNSNSSDGNFSLRNSVVFGSLPLFKSSRNDNISAAPATTMDPASSLEGSADDECAGKRLKSNGSVDLMRSVDKVDRNLPSQTTKTSGFDRDRSGGLPRQAEFSFDFEQEMNAALGLSPAEPLPQQASTFEPRLSPSATVATHSDSPQRQPEDILKKNTSRSATWDPTGGEPNEKSLPDLPSQSSTLSPVSNMEDASQPGIPASEATVPLTRPVAEEDGNRISSPKRRLSIDLSSQDVPVKDILPDVPPRDVSHTNEDAPSLLPKDLSPRDDPLKGLLSLESGFTPRQPSVSTLGIDEHQVSHSPEKVVEAPPSPLQQPITPMTKAGDDESERHVSNQLDSRARTSDFTLPSLDDVAPGFGSAYPSRPPSSAEILESKRRSISGLPPTTPGVQSPLRNEVRYSPGTRSSMLSFGSFGRQSNNSKGTRPNTPANEMSQQAASGDSKMDKLKNFGRRRRASVGNALSGFQEGVSKEFQSLQARSAQTEPQQKDGGQKKWAFSRISGFFGRQQDPQSAQSKTLDISHGGPTPAKAQPPAPMVSQAQDSLRHNGHSTLDPVGKDLPPRPVSRSSSSSVESPSQPRDPRQRASMPIPPVVATTSMLTGRFYSSPQSGEPSAPSHHTRTKSQPMLSPPLLSPIGGSDSGNSGQSPPLSDVSQVEESTSPQERHHEDVQPPVPPKSIEVQPKLEPSPDLSNDVSSLSILPTYPHLSDARMVNDTPEPVELAVTHDDSSEEIIMSPTSYPGQEWTPTNYY</sequence>
<dbReference type="EMBL" id="LJBN01000172">
    <property type="protein sequence ID" value="OOQ84958.1"/>
    <property type="molecule type" value="Genomic_DNA"/>
</dbReference>
<comment type="caution">
    <text evidence="2">The sequence shown here is derived from an EMBL/GenBank/DDBJ whole genome shotgun (WGS) entry which is preliminary data.</text>
</comment>
<evidence type="ECO:0000313" key="3">
    <source>
        <dbReference type="Proteomes" id="UP000190744"/>
    </source>
</evidence>